<sequence>MKLNSKVSDLIIPHIEMILSNSDSILDNSDGDVDNLELEVSQSDLSPDLIEPKPIDLRVMTIPDPIENISMNLEDSDLTLSGS</sequence>
<protein>
    <submittedName>
        <fullName evidence="1">Uncharacterized protein</fullName>
    </submittedName>
</protein>
<keyword evidence="2" id="KW-1185">Reference proteome</keyword>
<name>A0A2I0X1F1_9ASPA</name>
<reference evidence="1 2" key="2">
    <citation type="journal article" date="2017" name="Nature">
        <title>The Apostasia genome and the evolution of orchids.</title>
        <authorList>
            <person name="Zhang G.Q."/>
            <person name="Liu K.W."/>
            <person name="Li Z."/>
            <person name="Lohaus R."/>
            <person name="Hsiao Y.Y."/>
            <person name="Niu S.C."/>
            <person name="Wang J.Y."/>
            <person name="Lin Y.C."/>
            <person name="Xu Q."/>
            <person name="Chen L.J."/>
            <person name="Yoshida K."/>
            <person name="Fujiwara S."/>
            <person name="Wang Z.W."/>
            <person name="Zhang Y.Q."/>
            <person name="Mitsuda N."/>
            <person name="Wang M."/>
            <person name="Liu G.H."/>
            <person name="Pecoraro L."/>
            <person name="Huang H.X."/>
            <person name="Xiao X.J."/>
            <person name="Lin M."/>
            <person name="Wu X.Y."/>
            <person name="Wu W.L."/>
            <person name="Chen Y.Y."/>
            <person name="Chang S.B."/>
            <person name="Sakamoto S."/>
            <person name="Ohme-Takagi M."/>
            <person name="Yagi M."/>
            <person name="Zeng S.J."/>
            <person name="Shen C.Y."/>
            <person name="Yeh C.M."/>
            <person name="Luo Y.B."/>
            <person name="Tsai W.C."/>
            <person name="Van de Peer Y."/>
            <person name="Liu Z.J."/>
        </authorList>
    </citation>
    <scope>NUCLEOTIDE SEQUENCE [LARGE SCALE GENOMIC DNA]</scope>
    <source>
        <tissue evidence="1">The whole plant</tissue>
    </source>
</reference>
<organism evidence="1 2">
    <name type="scientific">Dendrobium catenatum</name>
    <dbReference type="NCBI Taxonomy" id="906689"/>
    <lineage>
        <taxon>Eukaryota</taxon>
        <taxon>Viridiplantae</taxon>
        <taxon>Streptophyta</taxon>
        <taxon>Embryophyta</taxon>
        <taxon>Tracheophyta</taxon>
        <taxon>Spermatophyta</taxon>
        <taxon>Magnoliopsida</taxon>
        <taxon>Liliopsida</taxon>
        <taxon>Asparagales</taxon>
        <taxon>Orchidaceae</taxon>
        <taxon>Epidendroideae</taxon>
        <taxon>Malaxideae</taxon>
        <taxon>Dendrobiinae</taxon>
        <taxon>Dendrobium</taxon>
    </lineage>
</organism>
<dbReference type="EMBL" id="KZ502223">
    <property type="protein sequence ID" value="PKU81745.1"/>
    <property type="molecule type" value="Genomic_DNA"/>
</dbReference>
<dbReference type="Proteomes" id="UP000233837">
    <property type="component" value="Unassembled WGS sequence"/>
</dbReference>
<gene>
    <name evidence="1" type="ORF">MA16_Dca018687</name>
</gene>
<evidence type="ECO:0000313" key="1">
    <source>
        <dbReference type="EMBL" id="PKU81745.1"/>
    </source>
</evidence>
<proteinExistence type="predicted"/>
<evidence type="ECO:0000313" key="2">
    <source>
        <dbReference type="Proteomes" id="UP000233837"/>
    </source>
</evidence>
<dbReference type="AlphaFoldDB" id="A0A2I0X1F1"/>
<accession>A0A2I0X1F1</accession>
<reference evidence="1 2" key="1">
    <citation type="journal article" date="2016" name="Sci. Rep.">
        <title>The Dendrobium catenatum Lindl. genome sequence provides insights into polysaccharide synthase, floral development and adaptive evolution.</title>
        <authorList>
            <person name="Zhang G.Q."/>
            <person name="Xu Q."/>
            <person name="Bian C."/>
            <person name="Tsai W.C."/>
            <person name="Yeh C.M."/>
            <person name="Liu K.W."/>
            <person name="Yoshida K."/>
            <person name="Zhang L.S."/>
            <person name="Chang S.B."/>
            <person name="Chen F."/>
            <person name="Shi Y."/>
            <person name="Su Y.Y."/>
            <person name="Zhang Y.Q."/>
            <person name="Chen L.J."/>
            <person name="Yin Y."/>
            <person name="Lin M."/>
            <person name="Huang H."/>
            <person name="Deng H."/>
            <person name="Wang Z.W."/>
            <person name="Zhu S.L."/>
            <person name="Zhao X."/>
            <person name="Deng C."/>
            <person name="Niu S.C."/>
            <person name="Huang J."/>
            <person name="Wang M."/>
            <person name="Liu G.H."/>
            <person name="Yang H.J."/>
            <person name="Xiao X.J."/>
            <person name="Hsiao Y.Y."/>
            <person name="Wu W.L."/>
            <person name="Chen Y.Y."/>
            <person name="Mitsuda N."/>
            <person name="Ohme-Takagi M."/>
            <person name="Luo Y.B."/>
            <person name="Van de Peer Y."/>
            <person name="Liu Z.J."/>
        </authorList>
    </citation>
    <scope>NUCLEOTIDE SEQUENCE [LARGE SCALE GENOMIC DNA]</scope>
    <source>
        <tissue evidence="1">The whole plant</tissue>
    </source>
</reference>